<dbReference type="InterPro" id="IPR036412">
    <property type="entry name" value="HAD-like_sf"/>
</dbReference>
<keyword evidence="4" id="KW-0560">Oxidoreductase</keyword>
<organism evidence="4 5">
    <name type="scientific">Helicobacter canis</name>
    <dbReference type="NCBI Taxonomy" id="29419"/>
    <lineage>
        <taxon>Bacteria</taxon>
        <taxon>Pseudomonadati</taxon>
        <taxon>Campylobacterota</taxon>
        <taxon>Epsilonproteobacteria</taxon>
        <taxon>Campylobacterales</taxon>
        <taxon>Helicobacteraceae</taxon>
        <taxon>Helicobacter</taxon>
    </lineage>
</organism>
<dbReference type="InterPro" id="IPR006385">
    <property type="entry name" value="HAD_hydro_SerB1"/>
</dbReference>
<evidence type="ECO:0000313" key="5">
    <source>
        <dbReference type="Proteomes" id="UP000254841"/>
    </source>
</evidence>
<dbReference type="InterPro" id="IPR023214">
    <property type="entry name" value="HAD_sf"/>
</dbReference>
<dbReference type="GO" id="GO:0046872">
    <property type="term" value="F:metal ion binding"/>
    <property type="evidence" value="ECO:0007669"/>
    <property type="project" value="UniProtKB-KW"/>
</dbReference>
<dbReference type="Gene3D" id="3.40.50.1000">
    <property type="entry name" value="HAD superfamily/HAD-like"/>
    <property type="match status" value="1"/>
</dbReference>
<dbReference type="InterPro" id="IPR050582">
    <property type="entry name" value="HAD-like_SerB"/>
</dbReference>
<evidence type="ECO:0000313" key="4">
    <source>
        <dbReference type="EMBL" id="STO96605.1"/>
    </source>
</evidence>
<dbReference type="EC" id="1.4.3.21" evidence="4"/>
<dbReference type="NCBIfam" id="TIGR01488">
    <property type="entry name" value="HAD-SF-IB"/>
    <property type="match status" value="1"/>
</dbReference>
<dbReference type="PANTHER" id="PTHR43344">
    <property type="entry name" value="PHOSPHOSERINE PHOSPHATASE"/>
    <property type="match status" value="1"/>
</dbReference>
<dbReference type="SUPFAM" id="SSF56784">
    <property type="entry name" value="HAD-like"/>
    <property type="match status" value="1"/>
</dbReference>
<gene>
    <name evidence="4" type="ORF">NCTC12410_00419</name>
</gene>
<evidence type="ECO:0000256" key="1">
    <source>
        <dbReference type="ARBA" id="ARBA00022723"/>
    </source>
</evidence>
<dbReference type="Pfam" id="PF12710">
    <property type="entry name" value="HAD"/>
    <property type="match status" value="1"/>
</dbReference>
<sequence>MKQILAIFDFCETIVDRQSISPFLELARKANSAYRSPSSYKQRLLRKGARILYKALLSGDSALLKKHRLSPNASLVLGSHSADLELSSRADEHLFPSSRADEVGVAIHKGAKVDSRKKYSTSAECVDCHAAATAASRNDSKNSPCEKVDSSDTPIFASAKTMDCHALPSGKARNDRNLSGLAQDSRIFNKNAQNVETPQAAGFAIFNKNATTLSDSAKDSRIFESQAQNVFCSQAAGGRICDEKAGLCSGEQGDKTRGLSTPRATNSLLYRAKPTPKPKKLNLLHKALIIPTYPELAGLPLSTALSLAHSYALSLRTHINQKVLDRLLWHKAQGHTIVVVSGGLGIYIRPFMQQFGIDTILAVELESTFDKQGQEILSGNRSGLHTMQERKLYALDDRLDLAQYDLPNSYAYSDCPSDVPLLSLVGKPCVVQGSQETRWARILGYPILVP</sequence>
<keyword evidence="3" id="KW-0460">Magnesium</keyword>
<dbReference type="Proteomes" id="UP000254841">
    <property type="component" value="Unassembled WGS sequence"/>
</dbReference>
<dbReference type="GO" id="GO:0008131">
    <property type="term" value="F:primary methylamine oxidase activity"/>
    <property type="evidence" value="ECO:0007669"/>
    <property type="project" value="UniProtKB-EC"/>
</dbReference>
<keyword evidence="2" id="KW-0378">Hydrolase</keyword>
<protein>
    <submittedName>
        <fullName evidence="4">Putative amine oxidase</fullName>
        <ecNumber evidence="4">1.4.3.21</ecNumber>
    </submittedName>
</protein>
<dbReference type="EMBL" id="UGHV01000001">
    <property type="protein sequence ID" value="STO96605.1"/>
    <property type="molecule type" value="Genomic_DNA"/>
</dbReference>
<reference evidence="4 5" key="1">
    <citation type="submission" date="2018-06" db="EMBL/GenBank/DDBJ databases">
        <authorList>
            <consortium name="Pathogen Informatics"/>
            <person name="Doyle S."/>
        </authorList>
    </citation>
    <scope>NUCLEOTIDE SEQUENCE [LARGE SCALE GENOMIC DNA]</scope>
    <source>
        <strain evidence="4 5">NCTC12410</strain>
    </source>
</reference>
<accession>A0A377J2S7</accession>
<dbReference type="PANTHER" id="PTHR43344:SF13">
    <property type="entry name" value="PHOSPHATASE RV3661-RELATED"/>
    <property type="match status" value="1"/>
</dbReference>
<dbReference type="GO" id="GO:0016787">
    <property type="term" value="F:hydrolase activity"/>
    <property type="evidence" value="ECO:0007669"/>
    <property type="project" value="UniProtKB-KW"/>
</dbReference>
<dbReference type="RefSeq" id="WP_181814135.1">
    <property type="nucleotide sequence ID" value="NZ_UGHV01000001.1"/>
</dbReference>
<dbReference type="AlphaFoldDB" id="A0A377J2S7"/>
<keyword evidence="1" id="KW-0479">Metal-binding</keyword>
<name>A0A377J2S7_9HELI</name>
<proteinExistence type="predicted"/>
<evidence type="ECO:0000256" key="3">
    <source>
        <dbReference type="ARBA" id="ARBA00022842"/>
    </source>
</evidence>
<evidence type="ECO:0000256" key="2">
    <source>
        <dbReference type="ARBA" id="ARBA00022801"/>
    </source>
</evidence>
<dbReference type="NCBIfam" id="TIGR01490">
    <property type="entry name" value="HAD-SF-IB-hyp1"/>
    <property type="match status" value="1"/>
</dbReference>